<dbReference type="AlphaFoldDB" id="A0A0B6AMG0"/>
<dbReference type="Gene3D" id="1.10.3470.10">
    <property type="entry name" value="ABC transporter involved in vitamin B12 uptake, BtuC"/>
    <property type="match status" value="1"/>
</dbReference>
<evidence type="ECO:0000256" key="4">
    <source>
        <dbReference type="ARBA" id="ARBA00022475"/>
    </source>
</evidence>
<dbReference type="InterPro" id="IPR000522">
    <property type="entry name" value="ABC_transptr_permease_BtuC"/>
</dbReference>
<keyword evidence="7" id="KW-0472">Membrane</keyword>
<evidence type="ECO:0000256" key="3">
    <source>
        <dbReference type="ARBA" id="ARBA00022448"/>
    </source>
</evidence>
<evidence type="ECO:0000256" key="5">
    <source>
        <dbReference type="ARBA" id="ARBA00022692"/>
    </source>
</evidence>
<dbReference type="GO" id="GO:0022857">
    <property type="term" value="F:transmembrane transporter activity"/>
    <property type="evidence" value="ECO:0007669"/>
    <property type="project" value="InterPro"/>
</dbReference>
<organism evidence="8 9">
    <name type="scientific">Priestia megaterium (strain ATCC 14581 / DSM 32 / CCUG 1817 / JCM 2506 / NBRC 15308 / NCIMB 9376 / NCTC 10342 / NRRL B-14308 / VKM B-512 / Ford 19)</name>
    <name type="common">Bacillus megaterium</name>
    <dbReference type="NCBI Taxonomy" id="1348623"/>
    <lineage>
        <taxon>Bacteria</taxon>
        <taxon>Bacillati</taxon>
        <taxon>Bacillota</taxon>
        <taxon>Bacilli</taxon>
        <taxon>Bacillales</taxon>
        <taxon>Bacillaceae</taxon>
        <taxon>Priestia</taxon>
    </lineage>
</organism>
<dbReference type="PANTHER" id="PTHR30472">
    <property type="entry name" value="FERRIC ENTEROBACTIN TRANSPORT SYSTEM PERMEASE PROTEIN"/>
    <property type="match status" value="1"/>
</dbReference>
<keyword evidence="5" id="KW-0812">Transmembrane</keyword>
<evidence type="ECO:0000256" key="1">
    <source>
        <dbReference type="ARBA" id="ARBA00004651"/>
    </source>
</evidence>
<comment type="similarity">
    <text evidence="2">Belongs to the binding-protein-dependent transport system permease family. FecCD subfamily.</text>
</comment>
<dbReference type="RefSeq" id="WP_029319259.1">
    <property type="nucleotide sequence ID" value="NZ_BCVB01000009.1"/>
</dbReference>
<dbReference type="KEGG" id="bmeg:BG04_2003"/>
<evidence type="ECO:0000256" key="6">
    <source>
        <dbReference type="ARBA" id="ARBA00022989"/>
    </source>
</evidence>
<dbReference type="GO" id="GO:0033214">
    <property type="term" value="P:siderophore-iron import into cell"/>
    <property type="evidence" value="ECO:0007669"/>
    <property type="project" value="TreeGrafter"/>
</dbReference>
<proteinExistence type="inferred from homology"/>
<dbReference type="GO" id="GO:0005886">
    <property type="term" value="C:plasma membrane"/>
    <property type="evidence" value="ECO:0007669"/>
    <property type="project" value="UniProtKB-SubCell"/>
</dbReference>
<protein>
    <submittedName>
        <fullName evidence="8">Putative siderophore transport system permease protein yfhA</fullName>
    </submittedName>
</protein>
<evidence type="ECO:0000313" key="8">
    <source>
        <dbReference type="EMBL" id="AJI21798.1"/>
    </source>
</evidence>
<dbReference type="PANTHER" id="PTHR30472:SF24">
    <property type="entry name" value="FERRIC ENTEROBACTIN TRANSPORT SYSTEM PERMEASE PROTEIN FEPG"/>
    <property type="match status" value="1"/>
</dbReference>
<evidence type="ECO:0000256" key="2">
    <source>
        <dbReference type="ARBA" id="ARBA00007935"/>
    </source>
</evidence>
<dbReference type="Proteomes" id="UP000031829">
    <property type="component" value="Chromosome"/>
</dbReference>
<evidence type="ECO:0000313" key="9">
    <source>
        <dbReference type="Proteomes" id="UP000031829"/>
    </source>
</evidence>
<comment type="subcellular location">
    <subcellularLocation>
        <location evidence="1">Cell membrane</location>
        <topology evidence="1">Multi-pass membrane protein</topology>
    </subcellularLocation>
</comment>
<name>A0A0B6AMG0_PRIM2</name>
<dbReference type="SUPFAM" id="SSF81345">
    <property type="entry name" value="ABC transporter involved in vitamin B12 uptake, BtuC"/>
    <property type="match status" value="1"/>
</dbReference>
<evidence type="ECO:0000256" key="7">
    <source>
        <dbReference type="ARBA" id="ARBA00023136"/>
    </source>
</evidence>
<dbReference type="CDD" id="cd06550">
    <property type="entry name" value="TM_ABC_iron-siderophores_like"/>
    <property type="match status" value="1"/>
</dbReference>
<sequence>MKTYLSLRLKRISFLVNIKAALIITGFSAALIALFLLSAGTGDLFINPFRVINILAGHGLEFERLVVTSFRLPRIIVAICAGICLAIAGAILQGLVRNPLASPDLIGLTGGASVGVVLFLTLFSDKSNSLTVSINWMPVSAFLGALAVALLLYVFAWKNGVSPITLVLIGIGLTALTKAMTTLFMIMGPIYRASQANIWITGTVYGSNWASVSVLVPVTIGLVIITILMIRNLNVQELGEEIATNVGSRVQKNRLALLLMSTALTGSAVAFAGGISFVGLLAPHIARKLVGSSFGALIPLSALIGAILITAADLIGRTFFLPIEVPAGVFTAAIGAPYFIYLLYKQRNV</sequence>
<accession>A0A0B6AMG0</accession>
<keyword evidence="6" id="KW-1133">Transmembrane helix</keyword>
<gene>
    <name evidence="8" type="ORF">BG04_2003</name>
</gene>
<dbReference type="HOGENOM" id="CLU_013016_1_1_9"/>
<dbReference type="GeneID" id="93645471"/>
<dbReference type="FunFam" id="1.10.3470.10:FF:000001">
    <property type="entry name" value="Vitamin B12 ABC transporter permease BtuC"/>
    <property type="match status" value="1"/>
</dbReference>
<reference evidence="8 9" key="1">
    <citation type="journal article" date="2015" name="Genome Announc.">
        <title>Complete genome sequences for 35 biothreat assay-relevant bacillus species.</title>
        <authorList>
            <person name="Johnson S.L."/>
            <person name="Daligault H.E."/>
            <person name="Davenport K.W."/>
            <person name="Jaissle J."/>
            <person name="Frey K.G."/>
            <person name="Ladner J.T."/>
            <person name="Broomall S.M."/>
            <person name="Bishop-Lilly K.A."/>
            <person name="Bruce D.C."/>
            <person name="Gibbons H.S."/>
            <person name="Coyne S.R."/>
            <person name="Lo C.C."/>
            <person name="Meincke L."/>
            <person name="Munk A.C."/>
            <person name="Koroleva G.I."/>
            <person name="Rosenzweig C.N."/>
            <person name="Palacios G.F."/>
            <person name="Redden C.L."/>
            <person name="Minogue T.D."/>
            <person name="Chain P.S."/>
        </authorList>
    </citation>
    <scope>NUCLEOTIDE SEQUENCE [LARGE SCALE GENOMIC DNA]</scope>
    <source>
        <strain evidence="9">ATCC 14581 / DSM 32 / JCM 2506 / NBRC 15308 / NCIMB 9376 / NCTC 10342 / NRRL B-14308 / VKM B-512</strain>
    </source>
</reference>
<keyword evidence="3" id="KW-0813">Transport</keyword>
<dbReference type="Pfam" id="PF01032">
    <property type="entry name" value="FecCD"/>
    <property type="match status" value="1"/>
</dbReference>
<dbReference type="InterPro" id="IPR037294">
    <property type="entry name" value="ABC_BtuC-like"/>
</dbReference>
<keyword evidence="4" id="KW-1003">Cell membrane</keyword>
<dbReference type="EMBL" id="CP009920">
    <property type="protein sequence ID" value="AJI21798.1"/>
    <property type="molecule type" value="Genomic_DNA"/>
</dbReference>